<gene>
    <name evidence="1" type="ORF">SAMN05216406_15315</name>
</gene>
<dbReference type="AlphaFoldDB" id="A0A1H2HKU1"/>
<dbReference type="KEGG" id="nur:ATY38_07915"/>
<evidence type="ECO:0000313" key="1">
    <source>
        <dbReference type="EMBL" id="SDU32349.1"/>
    </source>
</evidence>
<dbReference type="EMBL" id="FNLN01000053">
    <property type="protein sequence ID" value="SDU32349.1"/>
    <property type="molecule type" value="Genomic_DNA"/>
</dbReference>
<name>A0A1H2HKU1_9PROT</name>
<organism evidence="1 2">
    <name type="scientific">Nitrosomonas ureae</name>
    <dbReference type="NCBI Taxonomy" id="44577"/>
    <lineage>
        <taxon>Bacteria</taxon>
        <taxon>Pseudomonadati</taxon>
        <taxon>Pseudomonadota</taxon>
        <taxon>Betaproteobacteria</taxon>
        <taxon>Nitrosomonadales</taxon>
        <taxon>Nitrosomonadaceae</taxon>
        <taxon>Nitrosomonas</taxon>
    </lineage>
</organism>
<evidence type="ECO:0000313" key="2">
    <source>
        <dbReference type="Proteomes" id="UP000182882"/>
    </source>
</evidence>
<keyword evidence="2" id="KW-1185">Reference proteome</keyword>
<sequence>MTTISTRAPARRKTKSVTKPTHLTYELRRKKAKKEILDFMEANPWDSPAMKIVGHVCPWGDPVTGIKEIRRLLGESIAKCKVIPFPVGGKRGLKISKGA</sequence>
<proteinExistence type="predicted"/>
<protein>
    <submittedName>
        <fullName evidence="1">Uncharacterized protein</fullName>
    </submittedName>
</protein>
<dbReference type="Proteomes" id="UP000182882">
    <property type="component" value="Unassembled WGS sequence"/>
</dbReference>
<dbReference type="RefSeq" id="WP_062558829.1">
    <property type="nucleotide sequence ID" value="NZ_CP013341.1"/>
</dbReference>
<accession>A0A1H2HKU1</accession>
<reference evidence="2" key="1">
    <citation type="submission" date="2016-10" db="EMBL/GenBank/DDBJ databases">
        <authorList>
            <person name="Varghese N."/>
            <person name="Submissions S."/>
        </authorList>
    </citation>
    <scope>NUCLEOTIDE SEQUENCE [LARGE SCALE GENOMIC DNA]</scope>
    <source>
        <strain evidence="2">Nm10</strain>
    </source>
</reference>